<keyword evidence="1" id="KW-0808">Transferase</keyword>
<dbReference type="EMBL" id="HG994581">
    <property type="protein sequence ID" value="CAF2871716.1"/>
    <property type="molecule type" value="Genomic_DNA"/>
</dbReference>
<name>A0A7R8CN50_LEPSM</name>
<evidence type="ECO:0000313" key="1">
    <source>
        <dbReference type="EMBL" id="CAF2871716.1"/>
    </source>
</evidence>
<dbReference type="AlphaFoldDB" id="A0A7R8CN50"/>
<sequence>MQAKLAVYEHGLSEDDSKLNKYKDLIEECAEWEDISIEDLLESQNYKKCVELKKSIQIHQSSRRTRIDVSLKPKHLEVNDSLIEFKNWMKAFRRFYSSNLMSKLLLDEQRGYLDNCLSSSCRGNLEQFLDMGDIQSINACLMRSMGITKKNTPS</sequence>
<accession>A0A7R8CN50</accession>
<evidence type="ECO:0000313" key="2">
    <source>
        <dbReference type="Proteomes" id="UP000675881"/>
    </source>
</evidence>
<protein>
    <submittedName>
        <fullName evidence="1">TIE1</fullName>
        <ecNumber evidence="1">2.7.10.1</ecNumber>
    </submittedName>
</protein>
<proteinExistence type="predicted"/>
<keyword evidence="2" id="KW-1185">Reference proteome</keyword>
<gene>
    <name evidence="1" type="ORF">LSAA_6575</name>
</gene>
<reference evidence="1" key="1">
    <citation type="submission" date="2021-02" db="EMBL/GenBank/DDBJ databases">
        <authorList>
            <person name="Bekaert M."/>
        </authorList>
    </citation>
    <scope>NUCLEOTIDE SEQUENCE</scope>
    <source>
        <strain evidence="1">IoA-00</strain>
    </source>
</reference>
<dbReference type="GO" id="GO:0004714">
    <property type="term" value="F:transmembrane receptor protein tyrosine kinase activity"/>
    <property type="evidence" value="ECO:0007669"/>
    <property type="project" value="UniProtKB-EC"/>
</dbReference>
<dbReference type="EC" id="2.7.10.1" evidence="1"/>
<organism evidence="1 2">
    <name type="scientific">Lepeophtheirus salmonis</name>
    <name type="common">Salmon louse</name>
    <name type="synonym">Caligus salmonis</name>
    <dbReference type="NCBI Taxonomy" id="72036"/>
    <lineage>
        <taxon>Eukaryota</taxon>
        <taxon>Metazoa</taxon>
        <taxon>Ecdysozoa</taxon>
        <taxon>Arthropoda</taxon>
        <taxon>Crustacea</taxon>
        <taxon>Multicrustacea</taxon>
        <taxon>Hexanauplia</taxon>
        <taxon>Copepoda</taxon>
        <taxon>Siphonostomatoida</taxon>
        <taxon>Caligidae</taxon>
        <taxon>Lepeophtheirus</taxon>
    </lineage>
</organism>
<dbReference type="Proteomes" id="UP000675881">
    <property type="component" value="Chromosome 2"/>
</dbReference>